<evidence type="ECO:0000313" key="1">
    <source>
        <dbReference type="EMBL" id="KAK9964527.1"/>
    </source>
</evidence>
<dbReference type="Proteomes" id="UP001479290">
    <property type="component" value="Unassembled WGS sequence"/>
</dbReference>
<dbReference type="EMBL" id="JAWDJR010000013">
    <property type="protein sequence ID" value="KAK9964527.1"/>
    <property type="molecule type" value="Genomic_DNA"/>
</dbReference>
<gene>
    <name evidence="1" type="ORF">ABG768_005692</name>
</gene>
<protein>
    <submittedName>
        <fullName evidence="1">Uncharacterized protein</fullName>
    </submittedName>
</protein>
<proteinExistence type="predicted"/>
<feature type="non-terminal residue" evidence="1">
    <location>
        <position position="50"/>
    </location>
</feature>
<sequence>MGCRRSPAAEGKLREAWLDVPLCSAFSRTCSLTLLTQEPEFPNMNHNLGQ</sequence>
<name>A0AAW1ZU41_CULAL</name>
<reference evidence="1 2" key="1">
    <citation type="submission" date="2024-05" db="EMBL/GenBank/DDBJ databases">
        <title>A high-quality chromosomal-level genome assembly of Topmouth culter (Culter alburnus).</title>
        <authorList>
            <person name="Zhao H."/>
        </authorList>
    </citation>
    <scope>NUCLEOTIDE SEQUENCE [LARGE SCALE GENOMIC DNA]</scope>
    <source>
        <strain evidence="1">CATC2023</strain>
        <tissue evidence="1">Muscle</tissue>
    </source>
</reference>
<evidence type="ECO:0000313" key="2">
    <source>
        <dbReference type="Proteomes" id="UP001479290"/>
    </source>
</evidence>
<comment type="caution">
    <text evidence="1">The sequence shown here is derived from an EMBL/GenBank/DDBJ whole genome shotgun (WGS) entry which is preliminary data.</text>
</comment>
<accession>A0AAW1ZU41</accession>
<dbReference type="AlphaFoldDB" id="A0AAW1ZU41"/>
<keyword evidence="2" id="KW-1185">Reference proteome</keyword>
<organism evidence="1 2">
    <name type="scientific">Culter alburnus</name>
    <name type="common">Topmouth culter</name>
    <dbReference type="NCBI Taxonomy" id="194366"/>
    <lineage>
        <taxon>Eukaryota</taxon>
        <taxon>Metazoa</taxon>
        <taxon>Chordata</taxon>
        <taxon>Craniata</taxon>
        <taxon>Vertebrata</taxon>
        <taxon>Euteleostomi</taxon>
        <taxon>Actinopterygii</taxon>
        <taxon>Neopterygii</taxon>
        <taxon>Teleostei</taxon>
        <taxon>Ostariophysi</taxon>
        <taxon>Cypriniformes</taxon>
        <taxon>Xenocyprididae</taxon>
        <taxon>Xenocypridinae</taxon>
        <taxon>Culter</taxon>
    </lineage>
</organism>